<evidence type="ECO:0000313" key="2">
    <source>
        <dbReference type="Proteomes" id="UP000290567"/>
    </source>
</evidence>
<dbReference type="EMBL" id="BJCC01000008">
    <property type="protein sequence ID" value="GCF93072.1"/>
    <property type="molecule type" value="Genomic_DNA"/>
</dbReference>
<protein>
    <submittedName>
        <fullName evidence="1">Uncharacterized protein</fullName>
    </submittedName>
</protein>
<proteinExistence type="predicted"/>
<dbReference type="AlphaFoldDB" id="A0A4P5PCB5"/>
<organism evidence="1 2">
    <name type="scientific">Enterococcus florum</name>
    <dbReference type="NCBI Taxonomy" id="2480627"/>
    <lineage>
        <taxon>Bacteria</taxon>
        <taxon>Bacillati</taxon>
        <taxon>Bacillota</taxon>
        <taxon>Bacilli</taxon>
        <taxon>Lactobacillales</taxon>
        <taxon>Enterococcaceae</taxon>
        <taxon>Enterococcus</taxon>
    </lineage>
</organism>
<evidence type="ECO:0000313" key="1">
    <source>
        <dbReference type="EMBL" id="GCF93072.1"/>
    </source>
</evidence>
<gene>
    <name evidence="1" type="ORF">NRIC_09630</name>
</gene>
<comment type="caution">
    <text evidence="1">The sequence shown here is derived from an EMBL/GenBank/DDBJ whole genome shotgun (WGS) entry which is preliminary data.</text>
</comment>
<name>A0A4P5PCB5_9ENTE</name>
<sequence>MRMEGKRVVLRKSEELTFEELLKDYNGEILQSDIQMIEKIDL</sequence>
<accession>A0A4P5PCB5</accession>
<keyword evidence="2" id="KW-1185">Reference proteome</keyword>
<dbReference type="Proteomes" id="UP000290567">
    <property type="component" value="Unassembled WGS sequence"/>
</dbReference>
<reference evidence="2" key="1">
    <citation type="submission" date="2019-02" db="EMBL/GenBank/DDBJ databases">
        <title>Draft genome sequence of Enterococcus sp. Gos25-1.</title>
        <authorList>
            <person name="Tanaka N."/>
            <person name="Shiwa Y."/>
            <person name="Fujita N."/>
        </authorList>
    </citation>
    <scope>NUCLEOTIDE SEQUENCE [LARGE SCALE GENOMIC DNA]</scope>
    <source>
        <strain evidence="2">Gos25-1</strain>
    </source>
</reference>